<evidence type="ECO:0000313" key="1">
    <source>
        <dbReference type="EMBL" id="GGN65552.1"/>
    </source>
</evidence>
<dbReference type="PANTHER" id="PTHR40051:SF1">
    <property type="entry name" value="YOLD-LIKE FAMILY PROTEIN"/>
    <property type="match status" value="1"/>
</dbReference>
<proteinExistence type="predicted"/>
<accession>A0A918D448</accession>
<protein>
    <recommendedName>
        <fullName evidence="3">YolD-like family protein</fullName>
    </recommendedName>
</protein>
<dbReference type="AlphaFoldDB" id="A0A918D448"/>
<dbReference type="EMBL" id="BMOS01000038">
    <property type="protein sequence ID" value="GGN65552.1"/>
    <property type="molecule type" value="Genomic_DNA"/>
</dbReference>
<reference evidence="1" key="1">
    <citation type="journal article" date="2014" name="Int. J. Syst. Evol. Microbiol.">
        <title>Complete genome sequence of Corynebacterium casei LMG S-19264T (=DSM 44701T), isolated from a smear-ripened cheese.</title>
        <authorList>
            <consortium name="US DOE Joint Genome Institute (JGI-PGF)"/>
            <person name="Walter F."/>
            <person name="Albersmeier A."/>
            <person name="Kalinowski J."/>
            <person name="Ruckert C."/>
        </authorList>
    </citation>
    <scope>NUCLEOTIDE SEQUENCE</scope>
    <source>
        <strain evidence="1">JCM 17251</strain>
    </source>
</reference>
<organism evidence="1 2">
    <name type="scientific">Oceanobacillus indicireducens</name>
    <dbReference type="NCBI Taxonomy" id="1004261"/>
    <lineage>
        <taxon>Bacteria</taxon>
        <taxon>Bacillati</taxon>
        <taxon>Bacillota</taxon>
        <taxon>Bacilli</taxon>
        <taxon>Bacillales</taxon>
        <taxon>Bacillaceae</taxon>
        <taxon>Oceanobacillus</taxon>
    </lineage>
</organism>
<evidence type="ECO:0000313" key="2">
    <source>
        <dbReference type="Proteomes" id="UP000624041"/>
    </source>
</evidence>
<evidence type="ECO:0008006" key="3">
    <source>
        <dbReference type="Google" id="ProtNLM"/>
    </source>
</evidence>
<dbReference type="PANTHER" id="PTHR40051">
    <property type="entry name" value="IG HYPOTHETICAL 15966"/>
    <property type="match status" value="1"/>
</dbReference>
<sequence length="103" mass="12423">MQDRGTKKWTSIMLPEHQRALQEMWEQQEWKEKPILDEQQMVEINMKLQLALNEDLTVEIEYFKDHDYHKVRDKLLAVDPLNNYLRLEGMELPLDSIVGVWID</sequence>
<name>A0A918D448_9BACI</name>
<comment type="caution">
    <text evidence="1">The sequence shown here is derived from an EMBL/GenBank/DDBJ whole genome shotgun (WGS) entry which is preliminary data.</text>
</comment>
<dbReference type="RefSeq" id="WP_188859190.1">
    <property type="nucleotide sequence ID" value="NZ_BMOS01000038.1"/>
</dbReference>
<gene>
    <name evidence="1" type="ORF">GCM10007971_34490</name>
</gene>
<dbReference type="Proteomes" id="UP000624041">
    <property type="component" value="Unassembled WGS sequence"/>
</dbReference>
<keyword evidence="2" id="KW-1185">Reference proteome</keyword>
<dbReference type="InterPro" id="IPR014962">
    <property type="entry name" value="YolD"/>
</dbReference>
<dbReference type="Pfam" id="PF08863">
    <property type="entry name" value="YolD"/>
    <property type="match status" value="1"/>
</dbReference>
<reference evidence="1" key="2">
    <citation type="submission" date="2020-09" db="EMBL/GenBank/DDBJ databases">
        <authorList>
            <person name="Sun Q."/>
            <person name="Ohkuma M."/>
        </authorList>
    </citation>
    <scope>NUCLEOTIDE SEQUENCE</scope>
    <source>
        <strain evidence="1">JCM 17251</strain>
    </source>
</reference>